<dbReference type="AlphaFoldDB" id="A0A8T1VLQ3"/>
<name>A0A8T1VLQ3_9STRA</name>
<dbReference type="EMBL" id="JAGDFM010000260">
    <property type="protein sequence ID" value="KAG7381128.1"/>
    <property type="molecule type" value="Genomic_DNA"/>
</dbReference>
<evidence type="ECO:0000313" key="2">
    <source>
        <dbReference type="Proteomes" id="UP000694044"/>
    </source>
</evidence>
<proteinExistence type="predicted"/>
<gene>
    <name evidence="1" type="ORF">PHYPSEUDO_006409</name>
</gene>
<evidence type="ECO:0000313" key="1">
    <source>
        <dbReference type="EMBL" id="KAG7381128.1"/>
    </source>
</evidence>
<keyword evidence="2" id="KW-1185">Reference proteome</keyword>
<dbReference type="PANTHER" id="PTHR34615:SF1">
    <property type="entry name" value="PX DOMAIN-CONTAINING PROTEIN"/>
    <property type="match status" value="1"/>
</dbReference>
<comment type="caution">
    <text evidence="1">The sequence shown here is derived from an EMBL/GenBank/DDBJ whole genome shotgun (WGS) entry which is preliminary data.</text>
</comment>
<protein>
    <submittedName>
        <fullName evidence="1">Uncharacterized protein</fullName>
    </submittedName>
</protein>
<reference evidence="1" key="1">
    <citation type="submission" date="2021-02" db="EMBL/GenBank/DDBJ databases">
        <authorList>
            <person name="Palmer J.M."/>
        </authorList>
    </citation>
    <scope>NUCLEOTIDE SEQUENCE</scope>
    <source>
        <strain evidence="1">SCRP734</strain>
    </source>
</reference>
<dbReference type="Proteomes" id="UP000694044">
    <property type="component" value="Unassembled WGS sequence"/>
</dbReference>
<sequence length="109" mass="12536">MKLAIRARDPRIRVALLLRALPSNPEQSIIPDVRFRLSERGNAYCKVYYRFTKEEIRALTTALHFPDVVITRKRSRCCSIEAVCIVLERLTYPSSWDDQEPSTAAAIRA</sequence>
<accession>A0A8T1VLQ3</accession>
<dbReference type="OrthoDB" id="92212at2759"/>
<organism evidence="1 2">
    <name type="scientific">Phytophthora pseudosyringae</name>
    <dbReference type="NCBI Taxonomy" id="221518"/>
    <lineage>
        <taxon>Eukaryota</taxon>
        <taxon>Sar</taxon>
        <taxon>Stramenopiles</taxon>
        <taxon>Oomycota</taxon>
        <taxon>Peronosporomycetes</taxon>
        <taxon>Peronosporales</taxon>
        <taxon>Peronosporaceae</taxon>
        <taxon>Phytophthora</taxon>
    </lineage>
</organism>
<dbReference type="PANTHER" id="PTHR34615">
    <property type="entry name" value="PX DOMAIN-CONTAINING PROTEIN"/>
    <property type="match status" value="1"/>
</dbReference>